<keyword evidence="5" id="KW-1185">Reference proteome</keyword>
<dbReference type="InterPro" id="IPR007730">
    <property type="entry name" value="SPOR-like_dom"/>
</dbReference>
<feature type="compositionally biased region" description="Basic residues" evidence="1">
    <location>
        <begin position="11"/>
        <end position="24"/>
    </location>
</feature>
<dbReference type="AlphaFoldDB" id="A0A265NCP8"/>
<keyword evidence="2" id="KW-0812">Transmembrane</keyword>
<feature type="transmembrane region" description="Helical" evidence="2">
    <location>
        <begin position="66"/>
        <end position="86"/>
    </location>
</feature>
<dbReference type="SUPFAM" id="SSF110997">
    <property type="entry name" value="Sporulation related repeat"/>
    <property type="match status" value="1"/>
</dbReference>
<dbReference type="EMBL" id="NPMS01000001">
    <property type="protein sequence ID" value="OZU89820.1"/>
    <property type="molecule type" value="Genomic_DNA"/>
</dbReference>
<evidence type="ECO:0000313" key="4">
    <source>
        <dbReference type="EMBL" id="OZU89820.1"/>
    </source>
</evidence>
<evidence type="ECO:0000256" key="1">
    <source>
        <dbReference type="SAM" id="MobiDB-lite"/>
    </source>
</evidence>
<dbReference type="GO" id="GO:0042834">
    <property type="term" value="F:peptidoglycan binding"/>
    <property type="evidence" value="ECO:0007669"/>
    <property type="project" value="InterPro"/>
</dbReference>
<dbReference type="Proteomes" id="UP000216498">
    <property type="component" value="Unassembled WGS sequence"/>
</dbReference>
<dbReference type="RefSeq" id="WP_094883421.1">
    <property type="nucleotide sequence ID" value="NZ_NPMS01000001.1"/>
</dbReference>
<feature type="region of interest" description="Disordered" evidence="1">
    <location>
        <begin position="1"/>
        <end position="57"/>
    </location>
</feature>
<dbReference type="InterPro" id="IPR036680">
    <property type="entry name" value="SPOR-like_sf"/>
</dbReference>
<name>A0A265NCP8_9BACI</name>
<proteinExistence type="predicted"/>
<dbReference type="OrthoDB" id="2969309at2"/>
<evidence type="ECO:0000259" key="3">
    <source>
        <dbReference type="PROSITE" id="PS51724"/>
    </source>
</evidence>
<feature type="domain" description="SPOR" evidence="3">
    <location>
        <begin position="128"/>
        <end position="202"/>
    </location>
</feature>
<keyword evidence="2" id="KW-0472">Membrane</keyword>
<evidence type="ECO:0000313" key="5">
    <source>
        <dbReference type="Proteomes" id="UP000216498"/>
    </source>
</evidence>
<evidence type="ECO:0000256" key="2">
    <source>
        <dbReference type="SAM" id="Phobius"/>
    </source>
</evidence>
<sequence length="297" mass="32970">MDKNSKWKLPSQRKAKNKYGSKKSGKYEQAATLQNSGDDSIPTFVKNYDKNKSKGKKDRKAKQFKPIIIATISAIVIGGLLGFTMLKMFGGFNDDIQAGGDGNLTPAVADAEDNKSEDKPVESAAYTLDPVSAFVLQGGVFSEKSNAEVWADDYEEAGLSSIIWEVESQFYLFAGIAGSKDEAKQAAEDLQGNGFDIFVKEWTTGGIEAELTDTEHDWLISFQNLWKETMNSLNNAESKSMEQWLTLSADYPEESEKLSGLSSMIKELSGEMETADSGKYQYFLLNLWLKYDEVLNK</sequence>
<gene>
    <name evidence="4" type="ORF">CIL03_01390</name>
</gene>
<accession>A0A265NCP8</accession>
<comment type="caution">
    <text evidence="4">The sequence shown here is derived from an EMBL/GenBank/DDBJ whole genome shotgun (WGS) entry which is preliminary data.</text>
</comment>
<dbReference type="PROSITE" id="PS51724">
    <property type="entry name" value="SPOR"/>
    <property type="match status" value="1"/>
</dbReference>
<protein>
    <recommendedName>
        <fullName evidence="3">SPOR domain-containing protein</fullName>
    </recommendedName>
</protein>
<dbReference type="Gene3D" id="3.30.70.1070">
    <property type="entry name" value="Sporulation related repeat"/>
    <property type="match status" value="1"/>
</dbReference>
<keyword evidence="2" id="KW-1133">Transmembrane helix</keyword>
<reference evidence="4 5" key="1">
    <citation type="submission" date="2017-08" db="EMBL/GenBank/DDBJ databases">
        <title>Virgibacillus indicus sp. nov. and Virgibacillus profoundi sp. nov, two moderately halophilic bacteria isolated from marine sediment by using the Microfluidic Streak Plate.</title>
        <authorList>
            <person name="Xu B."/>
            <person name="Hu B."/>
            <person name="Wang J."/>
            <person name="Zhu Y."/>
            <person name="Huang L."/>
            <person name="Du W."/>
            <person name="Huang Y."/>
        </authorList>
    </citation>
    <scope>NUCLEOTIDE SEQUENCE [LARGE SCALE GENOMIC DNA]</scope>
    <source>
        <strain evidence="4 5">IO3-P2-C2</strain>
    </source>
</reference>
<organism evidence="4 5">
    <name type="scientific">Virgibacillus indicus</name>
    <dbReference type="NCBI Taxonomy" id="2024554"/>
    <lineage>
        <taxon>Bacteria</taxon>
        <taxon>Bacillati</taxon>
        <taxon>Bacillota</taxon>
        <taxon>Bacilli</taxon>
        <taxon>Bacillales</taxon>
        <taxon>Bacillaceae</taxon>
        <taxon>Virgibacillus</taxon>
    </lineage>
</organism>